<protein>
    <submittedName>
        <fullName evidence="2">Copper ABC transporter permease</fullName>
    </submittedName>
</protein>
<keyword evidence="1" id="KW-1133">Transmembrane helix</keyword>
<dbReference type="RefSeq" id="WP_124777486.1">
    <property type="nucleotide sequence ID" value="NZ_RQZA01000007.1"/>
</dbReference>
<reference evidence="2 3" key="1">
    <citation type="submission" date="2018-11" db="EMBL/GenBank/DDBJ databases">
        <title>Genomes From Bacteria Associated with the Canine Oral Cavity: a Test Case for Automated Genome-Based Taxonomic Assignment.</title>
        <authorList>
            <person name="Coil D.A."/>
            <person name="Jospin G."/>
            <person name="Darling A.E."/>
            <person name="Wallis C."/>
            <person name="Davis I.J."/>
            <person name="Harris S."/>
            <person name="Eisen J.A."/>
            <person name="Holcombe L.J."/>
            <person name="O'Flynn C."/>
        </authorList>
    </citation>
    <scope>NUCLEOTIDE SEQUENCE [LARGE SCALE GENOMIC DNA]</scope>
    <source>
        <strain evidence="2 3">OH4621_COT-116</strain>
    </source>
</reference>
<dbReference type="STRING" id="1123309.GCA_000377005_00601"/>
<keyword evidence="3" id="KW-1185">Reference proteome</keyword>
<keyword evidence="1" id="KW-0472">Membrane</keyword>
<dbReference type="Pfam" id="PF09586">
    <property type="entry name" value="YfhO"/>
    <property type="match status" value="1"/>
</dbReference>
<feature type="transmembrane region" description="Helical" evidence="1">
    <location>
        <begin position="12"/>
        <end position="35"/>
    </location>
</feature>
<accession>A0A3P1VAQ4</accession>
<sequence length="867" mass="100038">MKLPKKKKKRLYTLSLAFLLPFGIITFLLAIRGIWWGSETTILASDGFHQYVIFNQTLRNTLHSDGSLFYTFTSGLGLNFYALISYYLGSFLSPLVYFFDLQTMPDALYLLTIVKFGLIGLSSGYSLSSVYEKLNRQSILLLSTCFTLMSFLSSQLEINIWLDVFILIPLILLGLHRLVTLKGKTLYFFSLVMLFIQNYYFGFMMSIFLSFWVFLQISWDFKGRIRSLIDFTTVSILAGLSSMVMLLPTYLDLKTHGETFTKIVDLQTDNSWYLDVFAKNIIGSYDTTQFGAIPMIYVGLPALILAILFFTLKSIKLPVKLAYGGFLLFILISFYFQPLDLFWQGMHAPNMFLHRYAWAFSTLIIYMAAETLTRLKEVKTSLLSIPILLLLVGFSLTFSFRNHYLYLEPIHFILTAEFFLAYLVLFIGRIRKKLSFNMFSLLCLGFVLLEMGLHSHYQIEGLASEWGFPSRYNYNYQLTEIDKLVKKTKFNNTTFYRTEKLDIQTGNDSMKYNYNGISQFSSIRNRSSSSTLDKLGFRSDGTNLNLRYQNNTLIADSLFSIKYNLAESDPLKYSFSLEQTEADLSLYRNQYAAQLAILTEGLYKDVKFTNLTLDNQSHFLNQLTGLSKKYFTKIEPLFVENAIEIDNRLTVQTLENEEMARVNYKLTVPADSQVYISIPNISFTNQDQEIVQLSVNNLSTNFTLDNTFSFFNVGYFEQEQNLEVVIRFPYNSQVSFDKPQFYRLDTEAYKTAMDIINSKKVDVQSKGNKIETIYEADKQASLLFTLPYDKGWSAKLNGKKIKISRAQEGFMKVNVPAGQGKIVLTFIPQGFYLGFFLSLTGLFLFIFYSLFTRRTRLSKIKRKSKID</sequence>
<feature type="transmembrane region" description="Helical" evidence="1">
    <location>
        <begin position="317"/>
        <end position="336"/>
    </location>
</feature>
<name>A0A3P1VAQ4_9STRE</name>
<feature type="transmembrane region" description="Helical" evidence="1">
    <location>
        <begin position="356"/>
        <end position="375"/>
    </location>
</feature>
<comment type="caution">
    <text evidence="2">The sequence shown here is derived from an EMBL/GenBank/DDBJ whole genome shotgun (WGS) entry which is preliminary data.</text>
</comment>
<organism evidence="2 3">
    <name type="scientific">Streptococcus minor</name>
    <dbReference type="NCBI Taxonomy" id="229549"/>
    <lineage>
        <taxon>Bacteria</taxon>
        <taxon>Bacillati</taxon>
        <taxon>Bacillota</taxon>
        <taxon>Bacilli</taxon>
        <taxon>Lactobacillales</taxon>
        <taxon>Streptococcaceae</taxon>
        <taxon>Streptococcus</taxon>
    </lineage>
</organism>
<dbReference type="PANTHER" id="PTHR38454:SF1">
    <property type="entry name" value="INTEGRAL MEMBRANE PROTEIN"/>
    <property type="match status" value="1"/>
</dbReference>
<keyword evidence="1" id="KW-0812">Transmembrane</keyword>
<dbReference type="Proteomes" id="UP000281771">
    <property type="component" value="Unassembled WGS sequence"/>
</dbReference>
<feature type="transmembrane region" description="Helical" evidence="1">
    <location>
        <begin position="831"/>
        <end position="851"/>
    </location>
</feature>
<evidence type="ECO:0000256" key="1">
    <source>
        <dbReference type="SAM" id="Phobius"/>
    </source>
</evidence>
<dbReference type="PANTHER" id="PTHR38454">
    <property type="entry name" value="INTEGRAL MEMBRANE PROTEIN-RELATED"/>
    <property type="match status" value="1"/>
</dbReference>
<feature type="transmembrane region" description="Helical" evidence="1">
    <location>
        <begin position="231"/>
        <end position="251"/>
    </location>
</feature>
<gene>
    <name evidence="2" type="ORF">EII38_07715</name>
</gene>
<dbReference type="InterPro" id="IPR018580">
    <property type="entry name" value="Uncharacterised_YfhO"/>
</dbReference>
<feature type="transmembrane region" description="Helical" evidence="1">
    <location>
        <begin position="160"/>
        <end position="179"/>
    </location>
</feature>
<feature type="transmembrane region" description="Helical" evidence="1">
    <location>
        <begin position="78"/>
        <end position="99"/>
    </location>
</feature>
<dbReference type="EMBL" id="RQZA01000007">
    <property type="protein sequence ID" value="RRD30485.1"/>
    <property type="molecule type" value="Genomic_DNA"/>
</dbReference>
<feature type="transmembrane region" description="Helical" evidence="1">
    <location>
        <begin position="290"/>
        <end position="310"/>
    </location>
</feature>
<evidence type="ECO:0000313" key="2">
    <source>
        <dbReference type="EMBL" id="RRD30485.1"/>
    </source>
</evidence>
<proteinExistence type="predicted"/>
<feature type="transmembrane region" description="Helical" evidence="1">
    <location>
        <begin position="434"/>
        <end position="453"/>
    </location>
</feature>
<feature type="transmembrane region" description="Helical" evidence="1">
    <location>
        <begin position="382"/>
        <end position="400"/>
    </location>
</feature>
<feature type="transmembrane region" description="Helical" evidence="1">
    <location>
        <begin position="199"/>
        <end position="219"/>
    </location>
</feature>
<dbReference type="AlphaFoldDB" id="A0A3P1VAQ4"/>
<evidence type="ECO:0000313" key="3">
    <source>
        <dbReference type="Proteomes" id="UP000281771"/>
    </source>
</evidence>
<feature type="transmembrane region" description="Helical" evidence="1">
    <location>
        <begin position="406"/>
        <end position="427"/>
    </location>
</feature>